<reference evidence="10 11" key="1">
    <citation type="journal article" date="2016" name="Nat. Commun.">
        <title>Thousands of microbial genomes shed light on interconnected biogeochemical processes in an aquifer system.</title>
        <authorList>
            <person name="Anantharaman K."/>
            <person name="Brown C.T."/>
            <person name="Hug L.A."/>
            <person name="Sharon I."/>
            <person name="Castelle C.J."/>
            <person name="Probst A.J."/>
            <person name="Thomas B.C."/>
            <person name="Singh A."/>
            <person name="Wilkins M.J."/>
            <person name="Karaoz U."/>
            <person name="Brodie E.L."/>
            <person name="Williams K.H."/>
            <person name="Hubbard S.S."/>
            <person name="Banfield J.F."/>
        </authorList>
    </citation>
    <scope>NUCLEOTIDE SEQUENCE [LARGE SCALE GENOMIC DNA]</scope>
</reference>
<dbReference type="AlphaFoldDB" id="A0A1G2LU14"/>
<evidence type="ECO:0000313" key="11">
    <source>
        <dbReference type="Proteomes" id="UP000177171"/>
    </source>
</evidence>
<keyword evidence="5 8" id="KW-0812">Transmembrane</keyword>
<protein>
    <recommendedName>
        <fullName evidence="9">Type II secretion system protein GspF domain-containing protein</fullName>
    </recommendedName>
</protein>
<evidence type="ECO:0000256" key="3">
    <source>
        <dbReference type="ARBA" id="ARBA00022475"/>
    </source>
</evidence>
<keyword evidence="6 8" id="KW-1133">Transmembrane helix</keyword>
<feature type="transmembrane region" description="Helical" evidence="8">
    <location>
        <begin position="162"/>
        <end position="184"/>
    </location>
</feature>
<organism evidence="10 11">
    <name type="scientific">Candidatus Sungbacteria bacterium RIFCSPLOWO2_12_FULL_41_11</name>
    <dbReference type="NCBI Taxonomy" id="1802286"/>
    <lineage>
        <taxon>Bacteria</taxon>
        <taxon>Candidatus Sungiibacteriota</taxon>
    </lineage>
</organism>
<dbReference type="PRINTS" id="PR00812">
    <property type="entry name" value="BCTERIALGSPF"/>
</dbReference>
<evidence type="ECO:0000256" key="4">
    <source>
        <dbReference type="ARBA" id="ARBA00022519"/>
    </source>
</evidence>
<dbReference type="Pfam" id="PF00482">
    <property type="entry name" value="T2SSF"/>
    <property type="match status" value="2"/>
</dbReference>
<dbReference type="Gene3D" id="1.20.81.30">
    <property type="entry name" value="Type II secretion system (T2SS), domain F"/>
    <property type="match status" value="2"/>
</dbReference>
<dbReference type="GO" id="GO:0005886">
    <property type="term" value="C:plasma membrane"/>
    <property type="evidence" value="ECO:0007669"/>
    <property type="project" value="UniProtKB-SubCell"/>
</dbReference>
<dbReference type="InterPro" id="IPR018076">
    <property type="entry name" value="T2SS_GspF_dom"/>
</dbReference>
<comment type="subcellular location">
    <subcellularLocation>
        <location evidence="1">Cell inner membrane</location>
        <topology evidence="1">Multi-pass membrane protein</topology>
    </subcellularLocation>
</comment>
<dbReference type="FunFam" id="1.20.81.30:FF:000001">
    <property type="entry name" value="Type II secretion system protein F"/>
    <property type="match status" value="2"/>
</dbReference>
<dbReference type="InterPro" id="IPR042094">
    <property type="entry name" value="T2SS_GspF_sf"/>
</dbReference>
<proteinExistence type="inferred from homology"/>
<keyword evidence="4" id="KW-0997">Cell inner membrane</keyword>
<name>A0A1G2LU14_9BACT</name>
<comment type="similarity">
    <text evidence="2">Belongs to the GSP F family.</text>
</comment>
<comment type="caution">
    <text evidence="10">The sequence shown here is derived from an EMBL/GenBank/DDBJ whole genome shotgun (WGS) entry which is preliminary data.</text>
</comment>
<dbReference type="PANTHER" id="PTHR30012:SF0">
    <property type="entry name" value="TYPE II SECRETION SYSTEM PROTEIN F-RELATED"/>
    <property type="match status" value="1"/>
</dbReference>
<feature type="domain" description="Type II secretion system protein GspF" evidence="9">
    <location>
        <begin position="62"/>
        <end position="185"/>
    </location>
</feature>
<evidence type="ECO:0000256" key="5">
    <source>
        <dbReference type="ARBA" id="ARBA00022692"/>
    </source>
</evidence>
<feature type="domain" description="Type II secretion system protein GspF" evidence="9">
    <location>
        <begin position="265"/>
        <end position="387"/>
    </location>
</feature>
<dbReference type="PANTHER" id="PTHR30012">
    <property type="entry name" value="GENERAL SECRETION PATHWAY PROTEIN"/>
    <property type="match status" value="1"/>
</dbReference>
<evidence type="ECO:0000256" key="6">
    <source>
        <dbReference type="ARBA" id="ARBA00022989"/>
    </source>
</evidence>
<keyword evidence="7 8" id="KW-0472">Membrane</keyword>
<evidence type="ECO:0000259" key="9">
    <source>
        <dbReference type="Pfam" id="PF00482"/>
    </source>
</evidence>
<feature type="transmembrane region" description="Helical" evidence="8">
    <location>
        <begin position="358"/>
        <end position="389"/>
    </location>
</feature>
<keyword evidence="3" id="KW-1003">Cell membrane</keyword>
<evidence type="ECO:0000256" key="2">
    <source>
        <dbReference type="ARBA" id="ARBA00005745"/>
    </source>
</evidence>
<evidence type="ECO:0000313" key="10">
    <source>
        <dbReference type="EMBL" id="OHA14301.1"/>
    </source>
</evidence>
<accession>A0A1G2LU14</accession>
<evidence type="ECO:0000256" key="7">
    <source>
        <dbReference type="ARBA" id="ARBA00023136"/>
    </source>
</evidence>
<sequence>MDGEAREGTMDVVNKDLAIDILKKSNLIIVSLEEIGGEKKPWYQDILMGVGGRVKVKEVAVFSRQIATLFDAKVPVVRALKTLIAEAQSRTLQDVLSEVLDDVSGGLSLSLALSKHPNVFSYFYVNMVKSAEESGKLQEIFNYLADYEERTYDITSKIRSALIYPAFVTATFTAVIVLMLVVVVPKMIDIFRESNVPIPFYTQVVFGAAFFLKKYGVLLLILLLGAVVAAFQYIRTSSGKEVLDTLILRLPIFGELFRKFYLSRFADTLSSLINSGVPIIRSLQVTAAVIDNKVYETVILDAAKAVKSGNTIGFALEQYPEIPPLLTQMVRVGEESGRLDFILDSLARFYKRDVDNMVAGLVSLIEPVLIVFLGGGVGLLVTSILMPLYSLTSAF</sequence>
<evidence type="ECO:0000256" key="8">
    <source>
        <dbReference type="SAM" id="Phobius"/>
    </source>
</evidence>
<feature type="transmembrane region" description="Helical" evidence="8">
    <location>
        <begin position="204"/>
        <end position="231"/>
    </location>
</feature>
<dbReference type="Proteomes" id="UP000177171">
    <property type="component" value="Unassembled WGS sequence"/>
</dbReference>
<gene>
    <name evidence="10" type="ORF">A3G49_03610</name>
</gene>
<dbReference type="InterPro" id="IPR003004">
    <property type="entry name" value="GspF/PilC"/>
</dbReference>
<evidence type="ECO:0000256" key="1">
    <source>
        <dbReference type="ARBA" id="ARBA00004429"/>
    </source>
</evidence>
<dbReference type="EMBL" id="MHQY01000010">
    <property type="protein sequence ID" value="OHA14301.1"/>
    <property type="molecule type" value="Genomic_DNA"/>
</dbReference>